<dbReference type="NCBIfam" id="NF008769">
    <property type="entry name" value="PRK11798.2-5"/>
    <property type="match status" value="1"/>
</dbReference>
<feature type="compositionally biased region" description="Basic residues" evidence="1">
    <location>
        <begin position="122"/>
        <end position="133"/>
    </location>
</feature>
<evidence type="ECO:0000256" key="1">
    <source>
        <dbReference type="SAM" id="MobiDB-lite"/>
    </source>
</evidence>
<dbReference type="InterPro" id="IPR036760">
    <property type="entry name" value="SspB-like_sf"/>
</dbReference>
<dbReference type="PANTHER" id="PTHR37486">
    <property type="entry name" value="STRINGENT STARVATION PROTEIN B"/>
    <property type="match status" value="1"/>
</dbReference>
<dbReference type="Pfam" id="PF04386">
    <property type="entry name" value="SspB"/>
    <property type="match status" value="1"/>
</dbReference>
<dbReference type="InterPro" id="IPR007481">
    <property type="entry name" value="SspB"/>
</dbReference>
<feature type="region of interest" description="Disordered" evidence="1">
    <location>
        <begin position="106"/>
        <end position="133"/>
    </location>
</feature>
<dbReference type="PIRSF" id="PIRSF005276">
    <property type="entry name" value="SspB"/>
    <property type="match status" value="1"/>
</dbReference>
<reference evidence="2" key="1">
    <citation type="submission" date="2018-05" db="EMBL/GenBank/DDBJ databases">
        <authorList>
            <person name="Lanie J.A."/>
            <person name="Ng W.-L."/>
            <person name="Kazmierczak K.M."/>
            <person name="Andrzejewski T.M."/>
            <person name="Davidsen T.M."/>
            <person name="Wayne K.J."/>
            <person name="Tettelin H."/>
            <person name="Glass J.I."/>
            <person name="Rusch D."/>
            <person name="Podicherti R."/>
            <person name="Tsui H.-C.T."/>
            <person name="Winkler M.E."/>
        </authorList>
    </citation>
    <scope>NUCLEOTIDE SEQUENCE</scope>
</reference>
<protein>
    <recommendedName>
        <fullName evidence="3">Stringent starvation protein B</fullName>
    </recommendedName>
</protein>
<proteinExistence type="predicted"/>
<dbReference type="PANTHER" id="PTHR37486:SF1">
    <property type="entry name" value="STRINGENT STARVATION PROTEIN B"/>
    <property type="match status" value="1"/>
</dbReference>
<evidence type="ECO:0000313" key="2">
    <source>
        <dbReference type="EMBL" id="SVD84316.1"/>
    </source>
</evidence>
<dbReference type="AlphaFoldDB" id="A0A382YLZ2"/>
<organism evidence="2">
    <name type="scientific">marine metagenome</name>
    <dbReference type="NCBI Taxonomy" id="408172"/>
    <lineage>
        <taxon>unclassified sequences</taxon>
        <taxon>metagenomes</taxon>
        <taxon>ecological metagenomes</taxon>
    </lineage>
</organism>
<sequence length="133" mass="14386">MTSQNTSKLPYLIRAMHEWMVDNGQTPYIVVNASVDGVVVPVEHIKDGKITLNISYSAAHSLNITNANVAFQARFSGVSFDVCVPAKAVMGIYAKETGQGMIFSEGAEEGQGLSENSDEKKAKVKRSHLKVVS</sequence>
<dbReference type="GO" id="GO:0005840">
    <property type="term" value="C:ribosome"/>
    <property type="evidence" value="ECO:0007669"/>
    <property type="project" value="TreeGrafter"/>
</dbReference>
<name>A0A382YLZ2_9ZZZZ</name>
<dbReference type="EMBL" id="UINC01176942">
    <property type="protein sequence ID" value="SVD84316.1"/>
    <property type="molecule type" value="Genomic_DNA"/>
</dbReference>
<dbReference type="GO" id="GO:0045732">
    <property type="term" value="P:positive regulation of protein catabolic process"/>
    <property type="evidence" value="ECO:0007669"/>
    <property type="project" value="TreeGrafter"/>
</dbReference>
<evidence type="ECO:0008006" key="3">
    <source>
        <dbReference type="Google" id="ProtNLM"/>
    </source>
</evidence>
<accession>A0A382YLZ2</accession>
<dbReference type="GO" id="GO:0005829">
    <property type="term" value="C:cytosol"/>
    <property type="evidence" value="ECO:0007669"/>
    <property type="project" value="TreeGrafter"/>
</dbReference>
<gene>
    <name evidence="2" type="ORF">METZ01_LOCUS437170</name>
</gene>
<dbReference type="Gene3D" id="2.30.30.220">
    <property type="entry name" value="SspB-like"/>
    <property type="match status" value="1"/>
</dbReference>
<dbReference type="SUPFAM" id="SSF101738">
    <property type="entry name" value="SspB-like"/>
    <property type="match status" value="1"/>
</dbReference>